<proteinExistence type="predicted"/>
<accession>X1IXC2</accession>
<organism evidence="1">
    <name type="scientific">marine sediment metagenome</name>
    <dbReference type="NCBI Taxonomy" id="412755"/>
    <lineage>
        <taxon>unclassified sequences</taxon>
        <taxon>metagenomes</taxon>
        <taxon>ecological metagenomes</taxon>
    </lineage>
</organism>
<reference evidence="1" key="1">
    <citation type="journal article" date="2014" name="Front. Microbiol.">
        <title>High frequency of phylogenetically diverse reductive dehalogenase-homologous genes in deep subseafloor sedimentary metagenomes.</title>
        <authorList>
            <person name="Kawai M."/>
            <person name="Futagami T."/>
            <person name="Toyoda A."/>
            <person name="Takaki Y."/>
            <person name="Nishi S."/>
            <person name="Hori S."/>
            <person name="Arai W."/>
            <person name="Tsubouchi T."/>
            <person name="Morono Y."/>
            <person name="Uchiyama I."/>
            <person name="Ito T."/>
            <person name="Fujiyama A."/>
            <person name="Inagaki F."/>
            <person name="Takami H."/>
        </authorList>
    </citation>
    <scope>NUCLEOTIDE SEQUENCE</scope>
    <source>
        <strain evidence="1">Expedition CK06-06</strain>
    </source>
</reference>
<gene>
    <name evidence="1" type="ORF">S03H2_63724</name>
</gene>
<comment type="caution">
    <text evidence="1">The sequence shown here is derived from an EMBL/GenBank/DDBJ whole genome shotgun (WGS) entry which is preliminary data.</text>
</comment>
<sequence length="119" mass="13316">MVLDNTDALVDNIVTELQIANKEGKDFLTKDWTGLENDNMRDFRLSAPLAGVAWIDLKEIFHRSAAGIYLASADDLQWKFTIENVSLSSPGTIVLVYRTHYQVGSRTDVKGERPAEFVA</sequence>
<protein>
    <submittedName>
        <fullName evidence="1">Uncharacterized protein</fullName>
    </submittedName>
</protein>
<evidence type="ECO:0000313" key="1">
    <source>
        <dbReference type="EMBL" id="GAH87091.1"/>
    </source>
</evidence>
<name>X1IXC2_9ZZZZ</name>
<dbReference type="EMBL" id="BARU01041316">
    <property type="protein sequence ID" value="GAH87091.1"/>
    <property type="molecule type" value="Genomic_DNA"/>
</dbReference>
<dbReference type="AlphaFoldDB" id="X1IXC2"/>